<keyword evidence="3 6" id="KW-0812">Transmembrane</keyword>
<dbReference type="InterPro" id="IPR003838">
    <property type="entry name" value="ABC3_permease_C"/>
</dbReference>
<keyword evidence="4 6" id="KW-1133">Transmembrane helix</keyword>
<sequence>MIRNYIKIAWRSLWKHKSFAFINITGMAVAFAAAILLALTAFYELSFDAFHQHKNNIYQIYREEQEAKGLENSSSLPIPLTPALKASFPDLVHISRFGDNGGSVIRYQNKEFNYSVRAVDEDFLKMFSFPLVKGNASQPLKNLNDLVLSQNTAKSIFKTEQPVGKVVEVRINNEWRAFNVSAIVDDAPKNSSIDFDALARFEQFPYYERDKNRWDSSTHIAYIQLPDHVSQNQFEQKLKQFAHQYFADNIKRLKNDGGQPDNEGEYLRFRLVPLTDIHFNKIVASAGSTNKFYPVLLLLISVFILFIATVNFINLSLGRAFIRAKEIGVRKVMGARLAQILTQFCSESFIICTFSLILGGLLVAWLLPYYQQIFNQQLSLAILKSGSVICYFTAGFVSISLLAGGYPAWLMSSYKITQTVKGKINTGRSNSMRNGLMMVQFVLSCLLIICTTIAWQQLNFLRQKPLGYNKNQVISIPIGDNIDPERALYLMRTQLAGKPEVVSITGTDMNMGRGRDNSSSNSMMSFDYKGKTVKSNWRRIDYDYIKTLGLTLISGRDFSKQFGNDTAAVVINQTMASQLGVKNPVGTYLPVDGEKLQVIGVVNDFNFQSLQKKIEPLTFVIQPKWGLSYIFVRVKPDNLPASMAAVTSTWKKINPKAESAASFLDENVDRQYKKEDRLSKIFVSGAMLTIIISCMGLFAIAVLVISQRTKELGIRKVLGAGVFTIVSLIVKDFVRLIVISAIIASPIAWYAMSQWLQDFAYRITISWWVFAFAGGIAILIAVITVSFQSVKAALANPVKSLRSE</sequence>
<evidence type="ECO:0000256" key="4">
    <source>
        <dbReference type="ARBA" id="ARBA00022989"/>
    </source>
</evidence>
<evidence type="ECO:0000256" key="2">
    <source>
        <dbReference type="ARBA" id="ARBA00022475"/>
    </source>
</evidence>
<feature type="transmembrane region" description="Helical" evidence="6">
    <location>
        <begin position="765"/>
        <end position="787"/>
    </location>
</feature>
<dbReference type="AlphaFoldDB" id="H1YG05"/>
<name>H1YG05_9SPHI</name>
<feature type="transmembrane region" description="Helical" evidence="6">
    <location>
        <begin position="681"/>
        <end position="705"/>
    </location>
</feature>
<evidence type="ECO:0000256" key="5">
    <source>
        <dbReference type="ARBA" id="ARBA00023136"/>
    </source>
</evidence>
<feature type="transmembrane region" description="Helical" evidence="6">
    <location>
        <begin position="435"/>
        <end position="455"/>
    </location>
</feature>
<proteinExistence type="predicted"/>
<dbReference type="EMBL" id="CM001403">
    <property type="protein sequence ID" value="EHQ26293.1"/>
    <property type="molecule type" value="Genomic_DNA"/>
</dbReference>
<feature type="domain" description="ABC3 transporter permease C-terminal" evidence="7">
    <location>
        <begin position="299"/>
        <end position="414"/>
    </location>
</feature>
<keyword evidence="2" id="KW-1003">Cell membrane</keyword>
<reference evidence="9" key="1">
    <citation type="submission" date="2011-09" db="EMBL/GenBank/DDBJ databases">
        <title>The permanent draft genome of Mucilaginibacter paludis DSM 18603.</title>
        <authorList>
            <consortium name="US DOE Joint Genome Institute (JGI-PGF)"/>
            <person name="Lucas S."/>
            <person name="Han J."/>
            <person name="Lapidus A."/>
            <person name="Bruce D."/>
            <person name="Goodwin L."/>
            <person name="Pitluck S."/>
            <person name="Peters L."/>
            <person name="Kyrpides N."/>
            <person name="Mavromatis K."/>
            <person name="Ivanova N."/>
            <person name="Mikhailova N."/>
            <person name="Held B."/>
            <person name="Detter J.C."/>
            <person name="Tapia R."/>
            <person name="Han C."/>
            <person name="Land M."/>
            <person name="Hauser L."/>
            <person name="Markowitz V."/>
            <person name="Cheng J.-F."/>
            <person name="Hugenholtz P."/>
            <person name="Woyke T."/>
            <person name="Wu D."/>
            <person name="Tindall B."/>
            <person name="Brambilla E."/>
            <person name="Klenk H.-P."/>
            <person name="Eisen J.A."/>
        </authorList>
    </citation>
    <scope>NUCLEOTIDE SEQUENCE [LARGE SCALE GENOMIC DNA]</scope>
    <source>
        <strain evidence="9">DSM 18603</strain>
    </source>
</reference>
<dbReference type="HOGENOM" id="CLU_008713_1_0_10"/>
<feature type="transmembrane region" description="Helical" evidence="6">
    <location>
        <begin position="736"/>
        <end position="753"/>
    </location>
</feature>
<keyword evidence="5 6" id="KW-0472">Membrane</keyword>
<dbReference type="eggNOG" id="COG0577">
    <property type="taxonomic scope" value="Bacteria"/>
</dbReference>
<accession>H1YG05</accession>
<feature type="domain" description="MacB-like periplasmic core" evidence="8">
    <location>
        <begin position="535"/>
        <end position="644"/>
    </location>
</feature>
<dbReference type="InterPro" id="IPR050250">
    <property type="entry name" value="Macrolide_Exporter_MacB"/>
</dbReference>
<feature type="transmembrane region" description="Helical" evidence="6">
    <location>
        <begin position="292"/>
        <end position="313"/>
    </location>
</feature>
<keyword evidence="10" id="KW-1185">Reference proteome</keyword>
<dbReference type="InterPro" id="IPR025857">
    <property type="entry name" value="MacB_PCD"/>
</dbReference>
<evidence type="ECO:0000256" key="1">
    <source>
        <dbReference type="ARBA" id="ARBA00004651"/>
    </source>
</evidence>
<evidence type="ECO:0000313" key="9">
    <source>
        <dbReference type="EMBL" id="EHQ26293.1"/>
    </source>
</evidence>
<dbReference type="Pfam" id="PF02687">
    <property type="entry name" value="FtsX"/>
    <property type="match status" value="2"/>
</dbReference>
<dbReference type="Proteomes" id="UP000002774">
    <property type="component" value="Chromosome"/>
</dbReference>
<feature type="domain" description="MacB-like periplasmic core" evidence="8">
    <location>
        <begin position="21"/>
        <end position="240"/>
    </location>
</feature>
<dbReference type="OrthoDB" id="1451596at2"/>
<organism evidence="9 10">
    <name type="scientific">Mucilaginibacter paludis DSM 18603</name>
    <dbReference type="NCBI Taxonomy" id="714943"/>
    <lineage>
        <taxon>Bacteria</taxon>
        <taxon>Pseudomonadati</taxon>
        <taxon>Bacteroidota</taxon>
        <taxon>Sphingobacteriia</taxon>
        <taxon>Sphingobacteriales</taxon>
        <taxon>Sphingobacteriaceae</taxon>
        <taxon>Mucilaginibacter</taxon>
    </lineage>
</organism>
<evidence type="ECO:0000256" key="3">
    <source>
        <dbReference type="ARBA" id="ARBA00022692"/>
    </source>
</evidence>
<feature type="transmembrane region" description="Helical" evidence="6">
    <location>
        <begin position="21"/>
        <end position="43"/>
    </location>
</feature>
<gene>
    <name evidence="9" type="ORF">Mucpa_2154</name>
</gene>
<feature type="transmembrane region" description="Helical" evidence="6">
    <location>
        <begin position="349"/>
        <end position="371"/>
    </location>
</feature>
<dbReference type="GO" id="GO:0005886">
    <property type="term" value="C:plasma membrane"/>
    <property type="evidence" value="ECO:0007669"/>
    <property type="project" value="UniProtKB-SubCell"/>
</dbReference>
<protein>
    <recommendedName>
        <fullName evidence="11">ABC3 transporter permease protein domain-containing protein</fullName>
    </recommendedName>
</protein>
<dbReference type="Pfam" id="PF12704">
    <property type="entry name" value="MacB_PCD"/>
    <property type="match status" value="2"/>
</dbReference>
<feature type="transmembrane region" description="Helical" evidence="6">
    <location>
        <begin position="391"/>
        <end position="414"/>
    </location>
</feature>
<dbReference type="PANTHER" id="PTHR30572">
    <property type="entry name" value="MEMBRANE COMPONENT OF TRANSPORTER-RELATED"/>
    <property type="match status" value="1"/>
</dbReference>
<feature type="domain" description="ABC3 transporter permease C-terminal" evidence="7">
    <location>
        <begin position="686"/>
        <end position="793"/>
    </location>
</feature>
<evidence type="ECO:0008006" key="11">
    <source>
        <dbReference type="Google" id="ProtNLM"/>
    </source>
</evidence>
<evidence type="ECO:0000259" key="8">
    <source>
        <dbReference type="Pfam" id="PF12704"/>
    </source>
</evidence>
<feature type="transmembrane region" description="Helical" evidence="6">
    <location>
        <begin position="712"/>
        <end position="730"/>
    </location>
</feature>
<dbReference type="STRING" id="714943.Mucpa_2154"/>
<evidence type="ECO:0000313" key="10">
    <source>
        <dbReference type="Proteomes" id="UP000002774"/>
    </source>
</evidence>
<dbReference type="RefSeq" id="WP_008506349.1">
    <property type="nucleotide sequence ID" value="NZ_CM001403.1"/>
</dbReference>
<dbReference type="PANTHER" id="PTHR30572:SF18">
    <property type="entry name" value="ABC-TYPE MACROLIDE FAMILY EXPORT SYSTEM PERMEASE COMPONENT 2"/>
    <property type="match status" value="1"/>
</dbReference>
<comment type="subcellular location">
    <subcellularLocation>
        <location evidence="1">Cell membrane</location>
        <topology evidence="1">Multi-pass membrane protein</topology>
    </subcellularLocation>
</comment>
<evidence type="ECO:0000256" key="6">
    <source>
        <dbReference type="SAM" id="Phobius"/>
    </source>
</evidence>
<evidence type="ECO:0000259" key="7">
    <source>
        <dbReference type="Pfam" id="PF02687"/>
    </source>
</evidence>
<dbReference type="GO" id="GO:0022857">
    <property type="term" value="F:transmembrane transporter activity"/>
    <property type="evidence" value="ECO:0007669"/>
    <property type="project" value="TreeGrafter"/>
</dbReference>